<dbReference type="eggNOG" id="arCOG00684">
    <property type="taxonomic scope" value="Archaea"/>
</dbReference>
<dbReference type="EMBL" id="CP005290">
    <property type="protein sequence ID" value="AGK62097.1"/>
    <property type="molecule type" value="Genomic_DNA"/>
</dbReference>
<name>N0BIH0_9EURY</name>
<gene>
    <name evidence="2" type="ORF">Asulf_02142</name>
</gene>
<feature type="domain" description="Transposase putative helix-turn-helix" evidence="1">
    <location>
        <begin position="1"/>
        <end position="46"/>
    </location>
</feature>
<proteinExistence type="predicted"/>
<dbReference type="RefSeq" id="WP_015591693.1">
    <property type="nucleotide sequence ID" value="NC_021169.1"/>
</dbReference>
<keyword evidence="3" id="KW-1185">Reference proteome</keyword>
<evidence type="ECO:0000313" key="3">
    <source>
        <dbReference type="Proteomes" id="UP000013307"/>
    </source>
</evidence>
<dbReference type="KEGG" id="ast:Asulf_02142"/>
<dbReference type="HOGENOM" id="CLU_2662121_0_0_2"/>
<dbReference type="Pfam" id="PF12323">
    <property type="entry name" value="HTH_OrfB_IS605"/>
    <property type="match status" value="1"/>
</dbReference>
<sequence>MLISYKFRIYPSKTVQNILEEQLELCRWLYNRLLEEVNKARKEGRKIKRTDTQALIIKLKQEEKPELNKVYSKVL</sequence>
<dbReference type="AlphaFoldDB" id="N0BIH0"/>
<organism evidence="2 3">
    <name type="scientific">Archaeoglobus sulfaticallidus PM70-1</name>
    <dbReference type="NCBI Taxonomy" id="387631"/>
    <lineage>
        <taxon>Archaea</taxon>
        <taxon>Methanobacteriati</taxon>
        <taxon>Methanobacteriota</taxon>
        <taxon>Archaeoglobi</taxon>
        <taxon>Archaeoglobales</taxon>
        <taxon>Archaeoglobaceae</taxon>
        <taxon>Archaeoglobus</taxon>
    </lineage>
</organism>
<reference evidence="2 3" key="1">
    <citation type="journal article" date="2013" name="Genome Announc.">
        <title>Complete Genome Sequence of the Thermophilic and Facultatively Chemolithoautotrophic Sulfate Reducer Archaeoglobus sulfaticallidus Strain PM70-1T.</title>
        <authorList>
            <person name="Stokke R."/>
            <person name="Hocking W.P."/>
            <person name="Steinsbu B.O."/>
            <person name="Steen I.H."/>
        </authorList>
    </citation>
    <scope>NUCLEOTIDE SEQUENCE [LARGE SCALE GENOMIC DNA]</scope>
    <source>
        <strain evidence="2">PM70-1</strain>
    </source>
</reference>
<accession>N0BIH0</accession>
<dbReference type="Proteomes" id="UP000013307">
    <property type="component" value="Chromosome"/>
</dbReference>
<protein>
    <recommendedName>
        <fullName evidence="1">Transposase putative helix-turn-helix domain-containing protein</fullName>
    </recommendedName>
</protein>
<dbReference type="InterPro" id="IPR021027">
    <property type="entry name" value="Transposase_put_HTH"/>
</dbReference>
<dbReference type="GeneID" id="70316896"/>
<evidence type="ECO:0000313" key="2">
    <source>
        <dbReference type="EMBL" id="AGK62097.1"/>
    </source>
</evidence>
<dbReference type="STRING" id="387631.Asulf_02142"/>
<evidence type="ECO:0000259" key="1">
    <source>
        <dbReference type="Pfam" id="PF12323"/>
    </source>
</evidence>